<feature type="transmembrane region" description="Helical" evidence="1">
    <location>
        <begin position="302"/>
        <end position="321"/>
    </location>
</feature>
<dbReference type="SUPFAM" id="SSF56112">
    <property type="entry name" value="Protein kinase-like (PK-like)"/>
    <property type="match status" value="1"/>
</dbReference>
<evidence type="ECO:0000313" key="2">
    <source>
        <dbReference type="EMBL" id="OHT15199.1"/>
    </source>
</evidence>
<keyword evidence="3" id="KW-1185">Reference proteome</keyword>
<name>A0A1J4KVD7_9EUKA</name>
<sequence>MRLGNYVEELDKYQVIQQIGEDAFFIKFLIETKPIISQEKQYFLAKNLKIPIIKKNEQAQFLNLMNFIIEEKHPSIIKLLGFNLFTVDGQPFPTSISEYYHSTLCGRLWEETNGKHHPLWTSTKKFICIFGIAMIIKCFHSKNIFLNGIDPANIYLDEHFYPKIDALNYSLHLPSNVLNNLDCEKEERNDFERNSSTDQGHNDISSFAFITYHILKKEDSNFIEEISINESINANGITNEYHLALLGKCVDTESTPIEKIEKIIGFLLEHKNDDLFFNDLNYAEINEYVMNILEFMNDKIDFYSPIALYYIAMSYLNGIGVPKDMGKFRKYRVSGNVMSLSIIKSFLISHFFLISISKYVVSIGINNFFQSILPFCKN</sequence>
<protein>
    <recommendedName>
        <fullName evidence="4">Protein kinase domain-containing protein</fullName>
    </recommendedName>
</protein>
<reference evidence="2" key="1">
    <citation type="submission" date="2016-10" db="EMBL/GenBank/DDBJ databases">
        <authorList>
            <person name="Benchimol M."/>
            <person name="Almeida L.G."/>
            <person name="Vasconcelos A.T."/>
            <person name="Perreira-Neves A."/>
            <person name="Rosa I.A."/>
            <person name="Tasca T."/>
            <person name="Bogo M.R."/>
            <person name="de Souza W."/>
        </authorList>
    </citation>
    <scope>NUCLEOTIDE SEQUENCE [LARGE SCALE GENOMIC DNA]</scope>
    <source>
        <strain evidence="2">K</strain>
    </source>
</reference>
<keyword evidence="1" id="KW-0812">Transmembrane</keyword>
<dbReference type="Proteomes" id="UP000179807">
    <property type="component" value="Unassembled WGS sequence"/>
</dbReference>
<dbReference type="InterPro" id="IPR011009">
    <property type="entry name" value="Kinase-like_dom_sf"/>
</dbReference>
<dbReference type="RefSeq" id="XP_068368335.1">
    <property type="nucleotide sequence ID" value="XM_068497786.1"/>
</dbReference>
<evidence type="ECO:0000256" key="1">
    <source>
        <dbReference type="SAM" id="Phobius"/>
    </source>
</evidence>
<organism evidence="2 3">
    <name type="scientific">Tritrichomonas foetus</name>
    <dbReference type="NCBI Taxonomy" id="1144522"/>
    <lineage>
        <taxon>Eukaryota</taxon>
        <taxon>Metamonada</taxon>
        <taxon>Parabasalia</taxon>
        <taxon>Tritrichomonadida</taxon>
        <taxon>Tritrichomonadidae</taxon>
        <taxon>Tritrichomonas</taxon>
    </lineage>
</organism>
<keyword evidence="1" id="KW-0472">Membrane</keyword>
<proteinExistence type="predicted"/>
<dbReference type="AlphaFoldDB" id="A0A1J4KVD7"/>
<dbReference type="EMBL" id="MLAK01000261">
    <property type="protein sequence ID" value="OHT15199.1"/>
    <property type="molecule type" value="Genomic_DNA"/>
</dbReference>
<feature type="transmembrane region" description="Helical" evidence="1">
    <location>
        <begin position="342"/>
        <end position="365"/>
    </location>
</feature>
<dbReference type="VEuPathDB" id="TrichDB:TRFO_14394"/>
<keyword evidence="1" id="KW-1133">Transmembrane helix</keyword>
<comment type="caution">
    <text evidence="2">The sequence shown here is derived from an EMBL/GenBank/DDBJ whole genome shotgun (WGS) entry which is preliminary data.</text>
</comment>
<evidence type="ECO:0000313" key="3">
    <source>
        <dbReference type="Proteomes" id="UP000179807"/>
    </source>
</evidence>
<dbReference type="GeneID" id="94832490"/>
<dbReference type="Gene3D" id="1.10.510.10">
    <property type="entry name" value="Transferase(Phosphotransferase) domain 1"/>
    <property type="match status" value="1"/>
</dbReference>
<evidence type="ECO:0008006" key="4">
    <source>
        <dbReference type="Google" id="ProtNLM"/>
    </source>
</evidence>
<accession>A0A1J4KVD7</accession>
<gene>
    <name evidence="2" type="ORF">TRFO_14394</name>
</gene>